<evidence type="ECO:0000256" key="6">
    <source>
        <dbReference type="ARBA" id="ARBA00022932"/>
    </source>
</evidence>
<dbReference type="PANTHER" id="PTHR34388:SF1">
    <property type="entry name" value="DNA POLYMERASE III SUBUNIT DELTA"/>
    <property type="match status" value="1"/>
</dbReference>
<dbReference type="InterPro" id="IPR008921">
    <property type="entry name" value="DNA_pol3_clamp-load_cplx_C"/>
</dbReference>
<keyword evidence="4" id="KW-0548">Nucleotidyltransferase</keyword>
<protein>
    <recommendedName>
        <fullName evidence="2">DNA polymerase III subunit delta</fullName>
        <ecNumber evidence="1">2.7.7.7</ecNumber>
    </recommendedName>
</protein>
<dbReference type="Proteomes" id="UP000051733">
    <property type="component" value="Unassembled WGS sequence"/>
</dbReference>
<dbReference type="InterPro" id="IPR048466">
    <property type="entry name" value="DNA_pol3_delta-like_C"/>
</dbReference>
<feature type="domain" description="DNA polymerase III delta subunit-like C-terminal" evidence="10">
    <location>
        <begin position="216"/>
        <end position="336"/>
    </location>
</feature>
<reference evidence="11 12" key="1">
    <citation type="journal article" date="2015" name="Genome Announc.">
        <title>Expanding the biotechnology potential of lactobacilli through comparative genomics of 213 strains and associated genera.</title>
        <authorList>
            <person name="Sun Z."/>
            <person name="Harris H.M."/>
            <person name="McCann A."/>
            <person name="Guo C."/>
            <person name="Argimon S."/>
            <person name="Zhang W."/>
            <person name="Yang X."/>
            <person name="Jeffery I.B."/>
            <person name="Cooney J.C."/>
            <person name="Kagawa T.F."/>
            <person name="Liu W."/>
            <person name="Song Y."/>
            <person name="Salvetti E."/>
            <person name="Wrobel A."/>
            <person name="Rasinkangas P."/>
            <person name="Parkhill J."/>
            <person name="Rea M.C."/>
            <person name="O'Sullivan O."/>
            <person name="Ritari J."/>
            <person name="Douillard F.P."/>
            <person name="Paul Ross R."/>
            <person name="Yang R."/>
            <person name="Briner A.E."/>
            <person name="Felis G.E."/>
            <person name="de Vos W.M."/>
            <person name="Barrangou R."/>
            <person name="Klaenhammer T.R."/>
            <person name="Caufield P.W."/>
            <person name="Cui Y."/>
            <person name="Zhang H."/>
            <person name="O'Toole P.W."/>
        </authorList>
    </citation>
    <scope>NUCLEOTIDE SEQUENCE [LARGE SCALE GENOMIC DNA]</scope>
    <source>
        <strain evidence="11 12">DSM 20634</strain>
    </source>
</reference>
<dbReference type="EMBL" id="AYYY01000006">
    <property type="protein sequence ID" value="KRM62380.1"/>
    <property type="molecule type" value="Genomic_DNA"/>
</dbReference>
<dbReference type="GO" id="GO:0009360">
    <property type="term" value="C:DNA polymerase III complex"/>
    <property type="evidence" value="ECO:0007669"/>
    <property type="project" value="InterPro"/>
</dbReference>
<keyword evidence="6" id="KW-0239">DNA-directed DNA polymerase</keyword>
<evidence type="ECO:0000259" key="10">
    <source>
        <dbReference type="Pfam" id="PF21694"/>
    </source>
</evidence>
<dbReference type="Gene3D" id="1.10.8.60">
    <property type="match status" value="1"/>
</dbReference>
<dbReference type="GO" id="GO:0006261">
    <property type="term" value="P:DNA-templated DNA replication"/>
    <property type="evidence" value="ECO:0007669"/>
    <property type="project" value="TreeGrafter"/>
</dbReference>
<dbReference type="InterPro" id="IPR027417">
    <property type="entry name" value="P-loop_NTPase"/>
</dbReference>
<feature type="domain" description="DNA polymerase III delta N-terminal" evidence="9">
    <location>
        <begin position="19"/>
        <end position="143"/>
    </location>
</feature>
<dbReference type="RefSeq" id="WP_057777492.1">
    <property type="nucleotide sequence ID" value="NZ_AYYY01000006.1"/>
</dbReference>
<dbReference type="STRING" id="1423813.FC26_GL002444"/>
<evidence type="ECO:0000256" key="5">
    <source>
        <dbReference type="ARBA" id="ARBA00022705"/>
    </source>
</evidence>
<accession>A0A0R2AHP2</accession>
<dbReference type="OrthoDB" id="9775929at2"/>
<evidence type="ECO:0000256" key="7">
    <source>
        <dbReference type="ARBA" id="ARBA00034754"/>
    </source>
</evidence>
<evidence type="ECO:0000313" key="11">
    <source>
        <dbReference type="EMBL" id="KRM62380.1"/>
    </source>
</evidence>
<dbReference type="GO" id="GO:0003677">
    <property type="term" value="F:DNA binding"/>
    <property type="evidence" value="ECO:0007669"/>
    <property type="project" value="InterPro"/>
</dbReference>
<evidence type="ECO:0000256" key="4">
    <source>
        <dbReference type="ARBA" id="ARBA00022695"/>
    </source>
</evidence>
<evidence type="ECO:0000256" key="2">
    <source>
        <dbReference type="ARBA" id="ARBA00017703"/>
    </source>
</evidence>
<name>A0A0R2AHP2_9LACO</name>
<comment type="similarity">
    <text evidence="7">Belongs to the DNA polymerase HolA subunit family.</text>
</comment>
<evidence type="ECO:0000256" key="8">
    <source>
        <dbReference type="ARBA" id="ARBA00049244"/>
    </source>
</evidence>
<proteinExistence type="inferred from homology"/>
<comment type="caution">
    <text evidence="11">The sequence shown here is derived from an EMBL/GenBank/DDBJ whole genome shotgun (WGS) entry which is preliminary data.</text>
</comment>
<dbReference type="Gene3D" id="3.40.50.300">
    <property type="entry name" value="P-loop containing nucleotide triphosphate hydrolases"/>
    <property type="match status" value="1"/>
</dbReference>
<evidence type="ECO:0000256" key="3">
    <source>
        <dbReference type="ARBA" id="ARBA00022679"/>
    </source>
</evidence>
<dbReference type="InterPro" id="IPR005790">
    <property type="entry name" value="DNA_polIII_delta"/>
</dbReference>
<comment type="catalytic activity">
    <reaction evidence="8">
        <text>DNA(n) + a 2'-deoxyribonucleoside 5'-triphosphate = DNA(n+1) + diphosphate</text>
        <dbReference type="Rhea" id="RHEA:22508"/>
        <dbReference type="Rhea" id="RHEA-COMP:17339"/>
        <dbReference type="Rhea" id="RHEA-COMP:17340"/>
        <dbReference type="ChEBI" id="CHEBI:33019"/>
        <dbReference type="ChEBI" id="CHEBI:61560"/>
        <dbReference type="ChEBI" id="CHEBI:173112"/>
        <dbReference type="EC" id="2.7.7.7"/>
    </reaction>
</comment>
<keyword evidence="5" id="KW-0235">DNA replication</keyword>
<organism evidence="11 12">
    <name type="scientific">Paucilactobacillus vaccinostercus DSM 20634</name>
    <dbReference type="NCBI Taxonomy" id="1423813"/>
    <lineage>
        <taxon>Bacteria</taxon>
        <taxon>Bacillati</taxon>
        <taxon>Bacillota</taxon>
        <taxon>Bacilli</taxon>
        <taxon>Lactobacillales</taxon>
        <taxon>Lactobacillaceae</taxon>
        <taxon>Paucilactobacillus</taxon>
    </lineage>
</organism>
<dbReference type="Gene3D" id="1.20.272.10">
    <property type="match status" value="1"/>
</dbReference>
<dbReference type="SUPFAM" id="SSF48019">
    <property type="entry name" value="post-AAA+ oligomerization domain-like"/>
    <property type="match status" value="1"/>
</dbReference>
<dbReference type="EC" id="2.7.7.7" evidence="1"/>
<dbReference type="InterPro" id="IPR010372">
    <property type="entry name" value="DNA_pol3_delta_N"/>
</dbReference>
<evidence type="ECO:0000256" key="1">
    <source>
        <dbReference type="ARBA" id="ARBA00012417"/>
    </source>
</evidence>
<dbReference type="GO" id="GO:0003887">
    <property type="term" value="F:DNA-directed DNA polymerase activity"/>
    <property type="evidence" value="ECO:0007669"/>
    <property type="project" value="UniProtKB-KW"/>
</dbReference>
<keyword evidence="3" id="KW-0808">Transferase</keyword>
<keyword evidence="12" id="KW-1185">Reference proteome</keyword>
<evidence type="ECO:0000313" key="12">
    <source>
        <dbReference type="Proteomes" id="UP000051733"/>
    </source>
</evidence>
<sequence>MDVTALQQQLTKQPADSVYLVLGEQAVLRQQALEAFNQLIPDDQKVMNIGNYDMEVTPLATALDDATSAPFFGDQRLVIINKPYFLTGDTKNRKIDHDIDGLVAYFEHPEQSTILVINAPYEKLDSRKKVVKRLKKVATEISAAPLSEREARQAIKRQLDVEGYQITSDALDELIQRTNADYSLMVQAVRKLELYSYQGKQIELSAVQGLVVQSLDQNVFDLVTAVLKRDYRLALHRYQDLINSEEQPLRINAVLVSQFRLLIQVKVLKDRGLSQGSLAGTLKVHPYRVKLALQTVRAFKLADLEQAYLGLVKIEKGLKTSSRDPQLLFELFMLQYVQATQHQSRRRA</sequence>
<dbReference type="Pfam" id="PF06144">
    <property type="entry name" value="DNA_pol3_delta"/>
    <property type="match status" value="1"/>
</dbReference>
<dbReference type="AlphaFoldDB" id="A0A0R2AHP2"/>
<dbReference type="NCBIfam" id="TIGR01128">
    <property type="entry name" value="holA"/>
    <property type="match status" value="1"/>
</dbReference>
<dbReference type="SUPFAM" id="SSF52540">
    <property type="entry name" value="P-loop containing nucleoside triphosphate hydrolases"/>
    <property type="match status" value="1"/>
</dbReference>
<dbReference type="Pfam" id="PF21694">
    <property type="entry name" value="DNA_pol3_delta_C"/>
    <property type="match status" value="1"/>
</dbReference>
<gene>
    <name evidence="11" type="ORF">FC26_GL002444</name>
</gene>
<dbReference type="PANTHER" id="PTHR34388">
    <property type="entry name" value="DNA POLYMERASE III SUBUNIT DELTA"/>
    <property type="match status" value="1"/>
</dbReference>
<evidence type="ECO:0000259" key="9">
    <source>
        <dbReference type="Pfam" id="PF06144"/>
    </source>
</evidence>
<dbReference type="PATRIC" id="fig|1423813.3.peg.2491"/>